<evidence type="ECO:0000313" key="2">
    <source>
        <dbReference type="Proteomes" id="UP001280156"/>
    </source>
</evidence>
<protein>
    <submittedName>
        <fullName evidence="1">Uncharacterized protein</fullName>
    </submittedName>
</protein>
<dbReference type="EMBL" id="JAVIIV010000004">
    <property type="protein sequence ID" value="MDX8485256.1"/>
    <property type="molecule type" value="Genomic_DNA"/>
</dbReference>
<dbReference type="Proteomes" id="UP001280156">
    <property type="component" value="Unassembled WGS sequence"/>
</dbReference>
<organism evidence="1 2">
    <name type="scientific">Mesorhizobium humile</name>
    <dbReference type="NCBI Taxonomy" id="3072313"/>
    <lineage>
        <taxon>Bacteria</taxon>
        <taxon>Pseudomonadati</taxon>
        <taxon>Pseudomonadota</taxon>
        <taxon>Alphaproteobacteria</taxon>
        <taxon>Hyphomicrobiales</taxon>
        <taxon>Phyllobacteriaceae</taxon>
        <taxon>Mesorhizobium</taxon>
    </lineage>
</organism>
<evidence type="ECO:0000313" key="1">
    <source>
        <dbReference type="EMBL" id="MDX8485256.1"/>
    </source>
</evidence>
<dbReference type="RefSeq" id="WP_320296193.1">
    <property type="nucleotide sequence ID" value="NZ_JAVIIU010000006.1"/>
</dbReference>
<sequence length="144" mass="15255">MSAIEAHTKSVDLVEFGFRPVGAAPILSEFSIAKRCVVPARQLARLNPGTMQGADHGCTGSTANRSSGSTEIMRKSILACFHRKAAIVAIRVVRRFGSAASDGPQPQGILLISTKRPGRVFPAPRNAAAFIHLPAIVRTVGLAR</sequence>
<gene>
    <name evidence="1" type="ORF">RFM52_08640</name>
</gene>
<keyword evidence="2" id="KW-1185">Reference proteome</keyword>
<comment type="caution">
    <text evidence="1">The sequence shown here is derived from an EMBL/GenBank/DDBJ whole genome shotgun (WGS) entry which is preliminary data.</text>
</comment>
<accession>A0ABU4YET7</accession>
<proteinExistence type="predicted"/>
<reference evidence="1 2" key="1">
    <citation type="submission" date="2023-08" db="EMBL/GenBank/DDBJ databases">
        <title>Implementing the SeqCode for naming new Mesorhizobium species isolated from Vachellia karroo root nodules.</title>
        <authorList>
            <person name="Van Lill M."/>
        </authorList>
    </citation>
    <scope>NUCLEOTIDE SEQUENCE [LARGE SCALE GENOMIC DNA]</scope>
    <source>
        <strain evidence="1 2">VK2B</strain>
    </source>
</reference>
<name>A0ABU4YET7_9HYPH</name>